<keyword evidence="1" id="KW-1133">Transmembrane helix</keyword>
<evidence type="ECO:0000313" key="2">
    <source>
        <dbReference type="EMBL" id="ART30713.1"/>
    </source>
</evidence>
<organism evidence="2">
    <name type="scientific">Utricularia reniformis</name>
    <dbReference type="NCBI Taxonomy" id="192314"/>
    <lineage>
        <taxon>Eukaryota</taxon>
        <taxon>Viridiplantae</taxon>
        <taxon>Streptophyta</taxon>
        <taxon>Embryophyta</taxon>
        <taxon>Tracheophyta</taxon>
        <taxon>Spermatophyta</taxon>
        <taxon>Magnoliopsida</taxon>
        <taxon>eudicotyledons</taxon>
        <taxon>Gunneridae</taxon>
        <taxon>Pentapetalae</taxon>
        <taxon>asterids</taxon>
        <taxon>lamiids</taxon>
        <taxon>Lamiales</taxon>
        <taxon>Lentibulariaceae</taxon>
        <taxon>Utricularia</taxon>
    </lineage>
</organism>
<name>A0A1Y0AZZ6_9LAMI</name>
<dbReference type="AlphaFoldDB" id="A0A1Y0AZZ6"/>
<evidence type="ECO:0000256" key="1">
    <source>
        <dbReference type="SAM" id="Phobius"/>
    </source>
</evidence>
<keyword evidence="2" id="KW-0496">Mitochondrion</keyword>
<proteinExistence type="predicted"/>
<geneLocation type="mitochondrion" evidence="2"/>
<reference evidence="2" key="1">
    <citation type="submission" date="2017-03" db="EMBL/GenBank/DDBJ databases">
        <title>The mitochondrial genome of the carnivorous plant Utricularia reniformis (Lentibulariaceae): structure, comparative analysis and evolutionary landmarks.</title>
        <authorList>
            <person name="Silva S.R."/>
            <person name="Alvarenga D.O."/>
            <person name="Michael T.P."/>
            <person name="Miranda V.F.O."/>
            <person name="Varani A.M."/>
        </authorList>
    </citation>
    <scope>NUCLEOTIDE SEQUENCE</scope>
</reference>
<sequence length="78" mass="8725">MLVDSQFGGFLLRILHLNSIDPIVWLGLASLSFMTCIVIGLESLCSLSLQTFFTAIPMQLTLRLDQHDETERSEPSIT</sequence>
<keyword evidence="1" id="KW-0812">Transmembrane</keyword>
<gene>
    <name evidence="2" type="ORF">AEK19_MT0450</name>
</gene>
<protein>
    <submittedName>
        <fullName evidence="2">Uncharacterized protein</fullName>
    </submittedName>
</protein>
<accession>A0A1Y0AZZ6</accession>
<dbReference type="EMBL" id="KY774314">
    <property type="protein sequence ID" value="ART30713.1"/>
    <property type="molecule type" value="Genomic_DNA"/>
</dbReference>
<feature type="transmembrane region" description="Helical" evidence="1">
    <location>
        <begin position="23"/>
        <end position="41"/>
    </location>
</feature>
<keyword evidence="1" id="KW-0472">Membrane</keyword>